<gene>
    <name evidence="1" type="ORF">LTRI10_LOCUS6007</name>
</gene>
<proteinExistence type="predicted"/>
<keyword evidence="2" id="KW-1185">Reference proteome</keyword>
<evidence type="ECO:0000313" key="1">
    <source>
        <dbReference type="EMBL" id="CAL1358453.1"/>
    </source>
</evidence>
<name>A0AAV2CPJ3_9ROSI</name>
<reference evidence="1 2" key="1">
    <citation type="submission" date="2024-04" db="EMBL/GenBank/DDBJ databases">
        <authorList>
            <person name="Fracassetti M."/>
        </authorList>
    </citation>
    <scope>NUCLEOTIDE SEQUENCE [LARGE SCALE GENOMIC DNA]</scope>
</reference>
<dbReference type="EMBL" id="OZ034814">
    <property type="protein sequence ID" value="CAL1358453.1"/>
    <property type="molecule type" value="Genomic_DNA"/>
</dbReference>
<sequence length="130" mass="15135">MSLHEFNLALLGKQLWNLIQKPSSLVARVFKAKYYPNRDVLDTGEGYNPSYVWRSVLASKDILREGLRWRVENGHKIDIWQDRWIPSSLSYKIESSVSQFTPTTSVYELLDLDSRTWNYSTSILSTDKGF</sequence>
<dbReference type="Proteomes" id="UP001497516">
    <property type="component" value="Chromosome 10"/>
</dbReference>
<evidence type="ECO:0008006" key="3">
    <source>
        <dbReference type="Google" id="ProtNLM"/>
    </source>
</evidence>
<protein>
    <recommendedName>
        <fullName evidence="3">Mitochondrial protein</fullName>
    </recommendedName>
</protein>
<dbReference type="AlphaFoldDB" id="A0AAV2CPJ3"/>
<organism evidence="1 2">
    <name type="scientific">Linum trigynum</name>
    <dbReference type="NCBI Taxonomy" id="586398"/>
    <lineage>
        <taxon>Eukaryota</taxon>
        <taxon>Viridiplantae</taxon>
        <taxon>Streptophyta</taxon>
        <taxon>Embryophyta</taxon>
        <taxon>Tracheophyta</taxon>
        <taxon>Spermatophyta</taxon>
        <taxon>Magnoliopsida</taxon>
        <taxon>eudicotyledons</taxon>
        <taxon>Gunneridae</taxon>
        <taxon>Pentapetalae</taxon>
        <taxon>rosids</taxon>
        <taxon>fabids</taxon>
        <taxon>Malpighiales</taxon>
        <taxon>Linaceae</taxon>
        <taxon>Linum</taxon>
    </lineage>
</organism>
<evidence type="ECO:0000313" key="2">
    <source>
        <dbReference type="Proteomes" id="UP001497516"/>
    </source>
</evidence>
<accession>A0AAV2CPJ3</accession>